<dbReference type="GO" id="GO:0000049">
    <property type="term" value="F:tRNA binding"/>
    <property type="evidence" value="ECO:0007669"/>
    <property type="project" value="UniProtKB-KW"/>
</dbReference>
<feature type="domain" description="CCA-adding enzyme C-terminal" evidence="14">
    <location>
        <begin position="262"/>
        <end position="393"/>
    </location>
</feature>
<name>A0AAU8GX46_9BACT</name>
<dbReference type="SUPFAM" id="SSF81891">
    <property type="entry name" value="Poly A polymerase C-terminal region-like"/>
    <property type="match status" value="1"/>
</dbReference>
<evidence type="ECO:0000313" key="15">
    <source>
        <dbReference type="EMBL" id="XCH46565.1"/>
    </source>
</evidence>
<dbReference type="InterPro" id="IPR043519">
    <property type="entry name" value="NT_sf"/>
</dbReference>
<dbReference type="GO" id="GO:0000166">
    <property type="term" value="F:nucleotide binding"/>
    <property type="evidence" value="ECO:0007669"/>
    <property type="project" value="UniProtKB-KW"/>
</dbReference>
<evidence type="ECO:0000256" key="11">
    <source>
        <dbReference type="RuleBase" id="RU003953"/>
    </source>
</evidence>
<dbReference type="GO" id="GO:0046872">
    <property type="term" value="F:metal ion binding"/>
    <property type="evidence" value="ECO:0007669"/>
    <property type="project" value="UniProtKB-KW"/>
</dbReference>
<gene>
    <name evidence="15" type="ORF">V4D30_09485</name>
</gene>
<dbReference type="SUPFAM" id="SSF81301">
    <property type="entry name" value="Nucleotidyltransferase"/>
    <property type="match status" value="1"/>
</dbReference>
<dbReference type="CDD" id="cd05398">
    <property type="entry name" value="NT_ClassII-CCAase"/>
    <property type="match status" value="1"/>
</dbReference>
<dbReference type="GO" id="GO:0008033">
    <property type="term" value="P:tRNA processing"/>
    <property type="evidence" value="ECO:0007669"/>
    <property type="project" value="UniProtKB-KW"/>
</dbReference>
<dbReference type="InterPro" id="IPR002646">
    <property type="entry name" value="PolA_pol_head_dom"/>
</dbReference>
<evidence type="ECO:0000256" key="9">
    <source>
        <dbReference type="ARBA" id="ARBA00022842"/>
    </source>
</evidence>
<keyword evidence="9" id="KW-0460">Magnesium</keyword>
<evidence type="ECO:0000256" key="7">
    <source>
        <dbReference type="ARBA" id="ARBA00022723"/>
    </source>
</evidence>
<dbReference type="Gene3D" id="3.30.460.10">
    <property type="entry name" value="Beta Polymerase, domain 2"/>
    <property type="match status" value="1"/>
</dbReference>
<keyword evidence="7" id="KW-0479">Metal-binding</keyword>
<dbReference type="EMBL" id="CP144373">
    <property type="protein sequence ID" value="XCH46565.1"/>
    <property type="molecule type" value="Genomic_DNA"/>
</dbReference>
<organism evidence="15">
    <name type="scientific">Thermodesulfovibrio autotrophicus</name>
    <dbReference type="NCBI Taxonomy" id="3118333"/>
    <lineage>
        <taxon>Bacteria</taxon>
        <taxon>Pseudomonadati</taxon>
        <taxon>Nitrospirota</taxon>
        <taxon>Thermodesulfovibrionia</taxon>
        <taxon>Thermodesulfovibrionales</taxon>
        <taxon>Thermodesulfovibrionaceae</taxon>
        <taxon>Thermodesulfovibrio</taxon>
    </lineage>
</organism>
<proteinExistence type="inferred from homology"/>
<dbReference type="PANTHER" id="PTHR47545:SF2">
    <property type="entry name" value="CC-ADDING TRNA NUCLEOTIDYLTRANSFERASE"/>
    <property type="match status" value="1"/>
</dbReference>
<evidence type="ECO:0000256" key="1">
    <source>
        <dbReference type="ARBA" id="ARBA00001946"/>
    </source>
</evidence>
<evidence type="ECO:0000256" key="5">
    <source>
        <dbReference type="ARBA" id="ARBA00022694"/>
    </source>
</evidence>
<dbReference type="Pfam" id="PF13735">
    <property type="entry name" value="tRNA_NucTran2_2"/>
    <property type="match status" value="1"/>
</dbReference>
<comment type="cofactor">
    <cofactor evidence="1">
        <name>Mg(2+)</name>
        <dbReference type="ChEBI" id="CHEBI:18420"/>
    </cofactor>
</comment>
<evidence type="ECO:0000259" key="12">
    <source>
        <dbReference type="Pfam" id="PF01743"/>
    </source>
</evidence>
<feature type="domain" description="Poly A polymerase head" evidence="12">
    <location>
        <begin position="28"/>
        <end position="137"/>
    </location>
</feature>
<sequence>MFEKLKENPHFKEAVEFLNQKNLYESSYLVGGSVRDILLERELKDIDFAIKGDTIELAREFARKVNGSFVLLDEVFFIGRIVKDYVTIDFAQLRGNSIEADLADRDFTINAMAVTLNLDTLIDPFNGKQDLKNRLIRMVKEENLKADPLRVLRAYRFHATLDFDIEENTREALKRNAHLMKVTARERVKDELWKILSVSESFKTVQLMIEDEIFKAIFKTRDFLEIKPDIETLKTAEEILMNSKKEVKNLSCFKFACLFDFHASELIKQIKPARKEQRFVEDLVEAGVRIRKIETLLDKVRFIREFESILYPALLYGMSKDPLKTSKRWFYDEIEEFYKKVYLKNKKKLPILKGEDIISLGFEPSRLVGEIVERIETLVLAGKISNKEQAIEEIKKRFILK</sequence>
<evidence type="ECO:0000259" key="14">
    <source>
        <dbReference type="Pfam" id="PF13735"/>
    </source>
</evidence>
<keyword evidence="6" id="KW-0548">Nucleotidyltransferase</keyword>
<dbReference type="Gene3D" id="1.10.3090.10">
    <property type="entry name" value="cca-adding enzyme, domain 2"/>
    <property type="match status" value="1"/>
</dbReference>
<keyword evidence="8" id="KW-0547">Nucleotide-binding</keyword>
<protein>
    <recommendedName>
        <fullName evidence="16">CCA tRNA nucleotidyltransferase</fullName>
    </recommendedName>
</protein>
<evidence type="ECO:0000256" key="3">
    <source>
        <dbReference type="ARBA" id="ARBA00022555"/>
    </source>
</evidence>
<dbReference type="InterPro" id="IPR050124">
    <property type="entry name" value="tRNA_CCA-adding_enzyme"/>
</dbReference>
<evidence type="ECO:0000256" key="10">
    <source>
        <dbReference type="ARBA" id="ARBA00022884"/>
    </source>
</evidence>
<dbReference type="RefSeq" id="WP_353684093.1">
    <property type="nucleotide sequence ID" value="NZ_CP144373.1"/>
</dbReference>
<evidence type="ECO:0000256" key="6">
    <source>
        <dbReference type="ARBA" id="ARBA00022695"/>
    </source>
</evidence>
<evidence type="ECO:0000256" key="4">
    <source>
        <dbReference type="ARBA" id="ARBA00022679"/>
    </source>
</evidence>
<accession>A0AAU8GX46</accession>
<evidence type="ECO:0000259" key="13">
    <source>
        <dbReference type="Pfam" id="PF12627"/>
    </source>
</evidence>
<evidence type="ECO:0000256" key="2">
    <source>
        <dbReference type="ARBA" id="ARBA00007265"/>
    </source>
</evidence>
<keyword evidence="4 11" id="KW-0808">Transferase</keyword>
<dbReference type="InterPro" id="IPR032828">
    <property type="entry name" value="PolyA_RNA-bd"/>
</dbReference>
<evidence type="ECO:0000256" key="8">
    <source>
        <dbReference type="ARBA" id="ARBA00022741"/>
    </source>
</evidence>
<dbReference type="Pfam" id="PF12627">
    <property type="entry name" value="PolyA_pol_RNAbd"/>
    <property type="match status" value="1"/>
</dbReference>
<keyword evidence="10 11" id="KW-0694">RNA-binding</keyword>
<dbReference type="GO" id="GO:0016779">
    <property type="term" value="F:nucleotidyltransferase activity"/>
    <property type="evidence" value="ECO:0007669"/>
    <property type="project" value="UniProtKB-KW"/>
</dbReference>
<dbReference type="AlphaFoldDB" id="A0AAU8GX46"/>
<dbReference type="InterPro" id="IPR032810">
    <property type="entry name" value="CCA-adding_enz_C"/>
</dbReference>
<keyword evidence="3" id="KW-0820">tRNA-binding</keyword>
<evidence type="ECO:0008006" key="16">
    <source>
        <dbReference type="Google" id="ProtNLM"/>
    </source>
</evidence>
<dbReference type="KEGG" id="taut:V4D30_09485"/>
<keyword evidence="5" id="KW-0819">tRNA processing</keyword>
<dbReference type="Pfam" id="PF01743">
    <property type="entry name" value="PolyA_pol"/>
    <property type="match status" value="1"/>
</dbReference>
<comment type="similarity">
    <text evidence="2 11">Belongs to the tRNA nucleotidyltransferase/poly(A) polymerase family.</text>
</comment>
<dbReference type="PANTHER" id="PTHR47545">
    <property type="entry name" value="MULTIFUNCTIONAL CCA PROTEIN"/>
    <property type="match status" value="1"/>
</dbReference>
<feature type="domain" description="tRNA nucleotidyltransferase/poly(A) polymerase RNA and SrmB- binding" evidence="13">
    <location>
        <begin position="162"/>
        <end position="219"/>
    </location>
</feature>
<reference evidence="15" key="1">
    <citation type="submission" date="2024-01" db="EMBL/GenBank/DDBJ databases">
        <title>The first autotrophic representatives of the genus Thermodesulfovibrio.</title>
        <authorList>
            <person name="Maltseva A.I."/>
            <person name="Elcheninov A.G."/>
            <person name="Kublanov I.V."/>
            <person name="Lebedinsky A.V."/>
            <person name="Frolov E.N."/>
        </authorList>
    </citation>
    <scope>NUCLEOTIDE SEQUENCE</scope>
    <source>
        <strain evidence="15">3907-1M</strain>
    </source>
</reference>